<reference evidence="2" key="1">
    <citation type="submission" date="2021-01" db="EMBL/GenBank/DDBJ databases">
        <authorList>
            <person name="Li R."/>
            <person name="Bekaert M."/>
        </authorList>
    </citation>
    <scope>NUCLEOTIDE SEQUENCE</scope>
    <source>
        <strain evidence="2">Farmed</strain>
    </source>
</reference>
<dbReference type="AlphaFoldDB" id="A0A812CLN0"/>
<organism evidence="2 3">
    <name type="scientific">Acanthosepion pharaonis</name>
    <name type="common">Pharaoh cuttlefish</name>
    <name type="synonym">Sepia pharaonis</name>
    <dbReference type="NCBI Taxonomy" id="158019"/>
    <lineage>
        <taxon>Eukaryota</taxon>
        <taxon>Metazoa</taxon>
        <taxon>Spiralia</taxon>
        <taxon>Lophotrochozoa</taxon>
        <taxon>Mollusca</taxon>
        <taxon>Cephalopoda</taxon>
        <taxon>Coleoidea</taxon>
        <taxon>Decapodiformes</taxon>
        <taxon>Sepiida</taxon>
        <taxon>Sepiina</taxon>
        <taxon>Sepiidae</taxon>
        <taxon>Acanthosepion</taxon>
    </lineage>
</organism>
<keyword evidence="3" id="KW-1185">Reference proteome</keyword>
<evidence type="ECO:0000313" key="3">
    <source>
        <dbReference type="Proteomes" id="UP000597762"/>
    </source>
</evidence>
<keyword evidence="1" id="KW-1133">Transmembrane helix</keyword>
<proteinExistence type="predicted"/>
<feature type="transmembrane region" description="Helical" evidence="1">
    <location>
        <begin position="38"/>
        <end position="55"/>
    </location>
</feature>
<sequence>MQVQINLSSKFFSNFSSLLSNAFIYFFFIIIFPLFSPFFYLIPSSFILFFFIFTFSFKNSHFLFSMFLSSHFLFTFLSFHQLSFFVHFFLFFITIFFSFCYLTDSFCFIFHFSDNFFSLSHLIPAPFFSLSSLFLHIHTFPSSKYVSFLFNLIFSFILFLPSVIHIFSFSLKFFLSFFFSFLSFTHSTVAIFYQPHWSYLNKIHFKYIVL</sequence>
<feature type="transmembrane region" description="Helical" evidence="1">
    <location>
        <begin position="85"/>
        <end position="110"/>
    </location>
</feature>
<name>A0A812CLN0_ACAPH</name>
<comment type="caution">
    <text evidence="2">The sequence shown here is derived from an EMBL/GenBank/DDBJ whole genome shotgun (WGS) entry which is preliminary data.</text>
</comment>
<gene>
    <name evidence="2" type="ORF">SPHA_37840</name>
</gene>
<feature type="transmembrane region" description="Helical" evidence="1">
    <location>
        <begin position="145"/>
        <end position="167"/>
    </location>
</feature>
<accession>A0A812CLN0</accession>
<evidence type="ECO:0000256" key="1">
    <source>
        <dbReference type="SAM" id="Phobius"/>
    </source>
</evidence>
<keyword evidence="1" id="KW-0812">Transmembrane</keyword>
<dbReference type="EMBL" id="CAHIKZ030001701">
    <property type="protein sequence ID" value="CAE1272821.1"/>
    <property type="molecule type" value="Genomic_DNA"/>
</dbReference>
<feature type="transmembrane region" description="Helical" evidence="1">
    <location>
        <begin position="122"/>
        <end position="139"/>
    </location>
</feature>
<feature type="transmembrane region" description="Helical" evidence="1">
    <location>
        <begin position="174"/>
        <end position="193"/>
    </location>
</feature>
<feature type="transmembrane region" description="Helical" evidence="1">
    <location>
        <begin position="12"/>
        <end position="32"/>
    </location>
</feature>
<evidence type="ECO:0000313" key="2">
    <source>
        <dbReference type="EMBL" id="CAE1272821.1"/>
    </source>
</evidence>
<dbReference type="Proteomes" id="UP000597762">
    <property type="component" value="Unassembled WGS sequence"/>
</dbReference>
<feature type="transmembrane region" description="Helical" evidence="1">
    <location>
        <begin position="62"/>
        <end position="79"/>
    </location>
</feature>
<protein>
    <submittedName>
        <fullName evidence="2">Uncharacterized protein</fullName>
    </submittedName>
</protein>
<keyword evidence="1" id="KW-0472">Membrane</keyword>